<proteinExistence type="inferred from homology"/>
<comment type="caution">
    <text evidence="9">The sequence shown here is derived from an EMBL/GenBank/DDBJ whole genome shotgun (WGS) entry which is preliminary data.</text>
</comment>
<dbReference type="AlphaFoldDB" id="A0A3P2A2A5"/>
<evidence type="ECO:0000256" key="7">
    <source>
        <dbReference type="ARBA" id="ARBA00022842"/>
    </source>
</evidence>
<comment type="catalytic activity">
    <reaction evidence="8">
        <text>L-seryl-[protein] + UTP = O-(5'-uridylyl)-L-seryl-[protein] + diphosphate</text>
        <dbReference type="Rhea" id="RHEA:64604"/>
        <dbReference type="Rhea" id="RHEA-COMP:9863"/>
        <dbReference type="Rhea" id="RHEA-COMP:16635"/>
        <dbReference type="ChEBI" id="CHEBI:29999"/>
        <dbReference type="ChEBI" id="CHEBI:33019"/>
        <dbReference type="ChEBI" id="CHEBI:46398"/>
        <dbReference type="ChEBI" id="CHEBI:156051"/>
    </reaction>
</comment>
<organism evidence="9 10">
    <name type="scientific">Conchiformibius steedae</name>
    <dbReference type="NCBI Taxonomy" id="153493"/>
    <lineage>
        <taxon>Bacteria</taxon>
        <taxon>Pseudomonadati</taxon>
        <taxon>Pseudomonadota</taxon>
        <taxon>Betaproteobacteria</taxon>
        <taxon>Neisseriales</taxon>
        <taxon>Neisseriaceae</taxon>
        <taxon>Conchiformibius</taxon>
    </lineage>
</organism>
<comment type="catalytic activity">
    <reaction evidence="8">
        <text>L-tyrosyl-[protein] + UTP = O-(5'-uridylyl)-L-tyrosyl-[protein] + diphosphate</text>
        <dbReference type="Rhea" id="RHEA:83887"/>
        <dbReference type="Rhea" id="RHEA-COMP:10136"/>
        <dbReference type="Rhea" id="RHEA-COMP:20238"/>
        <dbReference type="ChEBI" id="CHEBI:33019"/>
        <dbReference type="ChEBI" id="CHEBI:46398"/>
        <dbReference type="ChEBI" id="CHEBI:46858"/>
        <dbReference type="ChEBI" id="CHEBI:90602"/>
    </reaction>
</comment>
<dbReference type="EC" id="2.7.7.108" evidence="8"/>
<comment type="function">
    <text evidence="8">Nucleotidyltransferase involved in the post-translational modification of proteins. It can catalyze the addition of adenosine monophosphate (AMP) or uridine monophosphate (UMP) to a protein, resulting in modifications known as AMPylation and UMPylation.</text>
</comment>
<keyword evidence="10" id="KW-1185">Reference proteome</keyword>
<dbReference type="InterPro" id="IPR003846">
    <property type="entry name" value="SelO"/>
</dbReference>
<feature type="binding site" evidence="8">
    <location>
        <position position="119"/>
    </location>
    <ligand>
        <name>ATP</name>
        <dbReference type="ChEBI" id="CHEBI:30616"/>
    </ligand>
</feature>
<comment type="catalytic activity">
    <reaction evidence="8">
        <text>L-histidyl-[protein] + UTP = N(tele)-(5'-uridylyl)-L-histidyl-[protein] + diphosphate</text>
        <dbReference type="Rhea" id="RHEA:83891"/>
        <dbReference type="Rhea" id="RHEA-COMP:9745"/>
        <dbReference type="Rhea" id="RHEA-COMP:20239"/>
        <dbReference type="ChEBI" id="CHEBI:29979"/>
        <dbReference type="ChEBI" id="CHEBI:33019"/>
        <dbReference type="ChEBI" id="CHEBI:46398"/>
        <dbReference type="ChEBI" id="CHEBI:233474"/>
    </reaction>
</comment>
<keyword evidence="8" id="KW-0464">Manganese</keyword>
<protein>
    <recommendedName>
        <fullName evidence="8">Protein nucleotidyltransferase YdiU</fullName>
        <ecNumber evidence="8">2.7.7.-</ecNumber>
    </recommendedName>
    <alternativeName>
        <fullName evidence="8">Protein adenylyltransferase YdiU</fullName>
        <ecNumber evidence="8">2.7.7.108</ecNumber>
    </alternativeName>
    <alternativeName>
        <fullName evidence="8">Protein uridylyltransferase YdiU</fullName>
        <ecNumber evidence="8">2.7.7.-</ecNumber>
    </alternativeName>
</protein>
<dbReference type="OrthoDB" id="9776281at2"/>
<keyword evidence="4 8" id="KW-0479">Metal-binding</keyword>
<keyword evidence="7 8" id="KW-0460">Magnesium</keyword>
<evidence type="ECO:0000256" key="4">
    <source>
        <dbReference type="ARBA" id="ARBA00022723"/>
    </source>
</evidence>
<dbReference type="Proteomes" id="UP000269923">
    <property type="component" value="Unassembled WGS sequence"/>
</dbReference>
<comment type="similarity">
    <text evidence="1 8">Belongs to the SELO family.</text>
</comment>
<feature type="binding site" evidence="8">
    <location>
        <position position="257"/>
    </location>
    <ligand>
        <name>ATP</name>
        <dbReference type="ChEBI" id="CHEBI:30616"/>
    </ligand>
</feature>
<evidence type="ECO:0000256" key="5">
    <source>
        <dbReference type="ARBA" id="ARBA00022741"/>
    </source>
</evidence>
<dbReference type="PANTHER" id="PTHR32057">
    <property type="entry name" value="PROTEIN ADENYLYLTRANSFERASE SELO, MITOCHONDRIAL"/>
    <property type="match status" value="1"/>
</dbReference>
<comment type="cofactor">
    <cofactor evidence="8">
        <name>Mg(2+)</name>
        <dbReference type="ChEBI" id="CHEBI:18420"/>
    </cofactor>
    <cofactor evidence="8">
        <name>Mn(2+)</name>
        <dbReference type="ChEBI" id="CHEBI:29035"/>
    </cofactor>
</comment>
<dbReference type="GO" id="GO:0000287">
    <property type="term" value="F:magnesium ion binding"/>
    <property type="evidence" value="ECO:0007669"/>
    <property type="project" value="UniProtKB-UniRule"/>
</dbReference>
<keyword evidence="6 8" id="KW-0067">ATP-binding</keyword>
<sequence length="483" mass="53324">MSHFHFVHSYQTLPPAFYTRITQTADFPAPQTLCFNHALAQQLGISAGAEDADIWCGNRFPDGAAPIAQAYAGHQFGHFALLGDGRALLLGEQQAPDGRLYDIQLKGSGKTPYSRRGDGKAAVAPMLREYLMSEAMHALGIATTRSLAVVRTGERVYRPRFPDGAVLVRSAQSHIRVGTFQFAAATGDIANIRALADYTLKRHFADIAADTPTQAYTEMLGQIIIRQAKLLAQWQSVGFVHGVMNTDNTSIAGETLDYGPCAFLDHYHPDTVFSSIDEHGRYRYANQPLIAEWNLARLAETLLPLLDTDESRALDSAHAQLAQFQTTFSTEYQHIMQQKLGLPPQTPHDLPAQLLQLMQDHRADYSNTFVRLSLRVGGSDAVLDGTQDLFDAPDFAEWYARWQQALQGQDLAQTTAQMRTANPFVIPRNAHVEAALAAAETGEMQPFMDLLTALQQPFAYTDSPSVYQSVPTTNEPYQTFCGT</sequence>
<evidence type="ECO:0000256" key="6">
    <source>
        <dbReference type="ARBA" id="ARBA00022840"/>
    </source>
</evidence>
<gene>
    <name evidence="8" type="primary">ydiU</name>
    <name evidence="8" type="synonym">selO</name>
    <name evidence="9" type="ORF">EII21_08695</name>
</gene>
<dbReference type="HAMAP" id="MF_00692">
    <property type="entry name" value="SelO"/>
    <property type="match status" value="1"/>
</dbReference>
<feature type="active site" description="Proton acceptor" evidence="8">
    <location>
        <position position="247"/>
    </location>
</feature>
<accession>A0A3P2A2A5</accession>
<evidence type="ECO:0000256" key="2">
    <source>
        <dbReference type="ARBA" id="ARBA00022679"/>
    </source>
</evidence>
<feature type="binding site" evidence="8">
    <location>
        <position position="118"/>
    </location>
    <ligand>
        <name>ATP</name>
        <dbReference type="ChEBI" id="CHEBI:30616"/>
    </ligand>
</feature>
<dbReference type="NCBIfam" id="NF000658">
    <property type="entry name" value="PRK00029.1"/>
    <property type="match status" value="1"/>
</dbReference>
<evidence type="ECO:0000256" key="1">
    <source>
        <dbReference type="ARBA" id="ARBA00009747"/>
    </source>
</evidence>
<feature type="binding site" evidence="8">
    <location>
        <position position="83"/>
    </location>
    <ligand>
        <name>ATP</name>
        <dbReference type="ChEBI" id="CHEBI:30616"/>
    </ligand>
</feature>
<feature type="binding site" evidence="8">
    <location>
        <position position="169"/>
    </location>
    <ligand>
        <name>ATP</name>
        <dbReference type="ChEBI" id="CHEBI:30616"/>
    </ligand>
</feature>
<comment type="catalytic activity">
    <reaction evidence="8">
        <text>L-tyrosyl-[protein] + ATP = O-(5'-adenylyl)-L-tyrosyl-[protein] + diphosphate</text>
        <dbReference type="Rhea" id="RHEA:54288"/>
        <dbReference type="Rhea" id="RHEA-COMP:10136"/>
        <dbReference type="Rhea" id="RHEA-COMP:13846"/>
        <dbReference type="ChEBI" id="CHEBI:30616"/>
        <dbReference type="ChEBI" id="CHEBI:33019"/>
        <dbReference type="ChEBI" id="CHEBI:46858"/>
        <dbReference type="ChEBI" id="CHEBI:83624"/>
        <dbReference type="EC" id="2.7.7.108"/>
    </reaction>
</comment>
<dbReference type="GO" id="GO:0070733">
    <property type="term" value="F:AMPylase activity"/>
    <property type="evidence" value="ECO:0007669"/>
    <property type="project" value="UniProtKB-EC"/>
</dbReference>
<evidence type="ECO:0000256" key="3">
    <source>
        <dbReference type="ARBA" id="ARBA00022695"/>
    </source>
</evidence>
<dbReference type="PANTHER" id="PTHR32057:SF14">
    <property type="entry name" value="PROTEIN ADENYLYLTRANSFERASE SELO, MITOCHONDRIAL"/>
    <property type="match status" value="1"/>
</dbReference>
<dbReference type="EC" id="2.7.7.-" evidence="8"/>
<feature type="binding site" evidence="8">
    <location>
        <position position="176"/>
    </location>
    <ligand>
        <name>ATP</name>
        <dbReference type="ChEBI" id="CHEBI:30616"/>
    </ligand>
</feature>
<dbReference type="STRING" id="1121352.GCA_000620925_01618"/>
<evidence type="ECO:0000313" key="10">
    <source>
        <dbReference type="Proteomes" id="UP000269923"/>
    </source>
</evidence>
<keyword evidence="2 8" id="KW-0808">Transferase</keyword>
<comment type="catalytic activity">
    <reaction evidence="8">
        <text>L-threonyl-[protein] + ATP = 3-O-(5'-adenylyl)-L-threonyl-[protein] + diphosphate</text>
        <dbReference type="Rhea" id="RHEA:54292"/>
        <dbReference type="Rhea" id="RHEA-COMP:11060"/>
        <dbReference type="Rhea" id="RHEA-COMP:13847"/>
        <dbReference type="ChEBI" id="CHEBI:30013"/>
        <dbReference type="ChEBI" id="CHEBI:30616"/>
        <dbReference type="ChEBI" id="CHEBI:33019"/>
        <dbReference type="ChEBI" id="CHEBI:138113"/>
        <dbReference type="EC" id="2.7.7.108"/>
    </reaction>
</comment>
<reference evidence="9 10" key="1">
    <citation type="submission" date="2018-11" db="EMBL/GenBank/DDBJ databases">
        <title>Genomes From Bacteria Associated with the Canine Oral Cavity: a Test Case for Automated Genome-Based Taxonomic Assignment.</title>
        <authorList>
            <person name="Coil D.A."/>
            <person name="Jospin G."/>
            <person name="Darling A.E."/>
            <person name="Wallis C."/>
            <person name="Davis I.J."/>
            <person name="Harris S."/>
            <person name="Eisen J.A."/>
            <person name="Holcombe L.J."/>
            <person name="O'Flynn C."/>
        </authorList>
    </citation>
    <scope>NUCLEOTIDE SEQUENCE [LARGE SCALE GENOMIC DNA]</scope>
    <source>
        <strain evidence="9 10">COT-280</strain>
    </source>
</reference>
<keyword evidence="3 8" id="KW-0548">Nucleotidyltransferase</keyword>
<feature type="binding site" evidence="8">
    <location>
        <position position="248"/>
    </location>
    <ligand>
        <name>Mg(2+)</name>
        <dbReference type="ChEBI" id="CHEBI:18420"/>
    </ligand>
</feature>
<evidence type="ECO:0000256" key="8">
    <source>
        <dbReference type="HAMAP-Rule" id="MF_00692"/>
    </source>
</evidence>
<feature type="binding site" evidence="8">
    <location>
        <position position="257"/>
    </location>
    <ligand>
        <name>Mg(2+)</name>
        <dbReference type="ChEBI" id="CHEBI:18420"/>
    </ligand>
</feature>
<dbReference type="Pfam" id="PF02696">
    <property type="entry name" value="SelO"/>
    <property type="match status" value="1"/>
</dbReference>
<evidence type="ECO:0000313" key="9">
    <source>
        <dbReference type="EMBL" id="RRD89459.1"/>
    </source>
</evidence>
<dbReference type="EMBL" id="RQYC01000015">
    <property type="protein sequence ID" value="RRD89459.1"/>
    <property type="molecule type" value="Genomic_DNA"/>
</dbReference>
<dbReference type="GO" id="GO:0005524">
    <property type="term" value="F:ATP binding"/>
    <property type="evidence" value="ECO:0007669"/>
    <property type="project" value="UniProtKB-UniRule"/>
</dbReference>
<dbReference type="GO" id="GO:0030145">
    <property type="term" value="F:manganese ion binding"/>
    <property type="evidence" value="ECO:0007669"/>
    <property type="project" value="UniProtKB-UniRule"/>
</dbReference>
<feature type="binding site" evidence="8">
    <location>
        <position position="86"/>
    </location>
    <ligand>
        <name>ATP</name>
        <dbReference type="ChEBI" id="CHEBI:30616"/>
    </ligand>
</feature>
<dbReference type="RefSeq" id="WP_124795665.1">
    <property type="nucleotide sequence ID" value="NZ_RQYC01000015.1"/>
</dbReference>
<keyword evidence="5 8" id="KW-0547">Nucleotide-binding</keyword>
<comment type="catalytic activity">
    <reaction evidence="8">
        <text>L-seryl-[protein] + ATP = 3-O-(5'-adenylyl)-L-seryl-[protein] + diphosphate</text>
        <dbReference type="Rhea" id="RHEA:58120"/>
        <dbReference type="Rhea" id="RHEA-COMP:9863"/>
        <dbReference type="Rhea" id="RHEA-COMP:15073"/>
        <dbReference type="ChEBI" id="CHEBI:29999"/>
        <dbReference type="ChEBI" id="CHEBI:30616"/>
        <dbReference type="ChEBI" id="CHEBI:33019"/>
        <dbReference type="ChEBI" id="CHEBI:142516"/>
        <dbReference type="EC" id="2.7.7.108"/>
    </reaction>
</comment>
<feature type="binding site" evidence="8">
    <location>
        <position position="85"/>
    </location>
    <ligand>
        <name>ATP</name>
        <dbReference type="ChEBI" id="CHEBI:30616"/>
    </ligand>
</feature>
<feature type="binding site" evidence="8">
    <location>
        <position position="106"/>
    </location>
    <ligand>
        <name>ATP</name>
        <dbReference type="ChEBI" id="CHEBI:30616"/>
    </ligand>
</feature>
<name>A0A3P2A2A5_9NEIS</name>